<dbReference type="AlphaFoldDB" id="A0A7X8YIT6"/>
<comment type="caution">
    <text evidence="2">The sequence shown here is derived from an EMBL/GenBank/DDBJ whole genome shotgun (WGS) entry which is preliminary data.</text>
</comment>
<sequence length="180" mass="20798">MNNVHLTVEDEHWFDKEHVNKCASAALKVAQKWLTKESIKRLGQELKIRSSAGRRRVKSGKVKGNQTSVWFGLLPLNVAYIRDFNQVPKGVQSGDAFYKGAFVQSMNNSPLLIWKRTRERPTQPKPRRKPLPKGQTRKRKSPPVEVVREDIHMETSEIVAQLEVELQDVYKEAFLDELHQ</sequence>
<proteinExistence type="predicted"/>
<protein>
    <submittedName>
        <fullName evidence="2">Uncharacterized protein</fullName>
    </submittedName>
</protein>
<accession>A0A7X8YIT6</accession>
<name>A0A7X8YIT6_9VIBR</name>
<feature type="compositionally biased region" description="Basic residues" evidence="1">
    <location>
        <begin position="125"/>
        <end position="141"/>
    </location>
</feature>
<reference evidence="2 3" key="1">
    <citation type="submission" date="2020-04" db="EMBL/GenBank/DDBJ databases">
        <title>Vibrio sp. SM6, a novel species isolated from seawater.</title>
        <authorList>
            <person name="Wang X."/>
        </authorList>
    </citation>
    <scope>NUCLEOTIDE SEQUENCE [LARGE SCALE GENOMIC DNA]</scope>
    <source>
        <strain evidence="2 3">SM6</strain>
    </source>
</reference>
<feature type="region of interest" description="Disordered" evidence="1">
    <location>
        <begin position="113"/>
        <end position="147"/>
    </location>
</feature>
<dbReference type="EMBL" id="JABAIK010000028">
    <property type="protein sequence ID" value="NLS14752.1"/>
    <property type="molecule type" value="Genomic_DNA"/>
</dbReference>
<organism evidence="2 3">
    <name type="scientific">Vibrio agarilyticus</name>
    <dbReference type="NCBI Taxonomy" id="2726741"/>
    <lineage>
        <taxon>Bacteria</taxon>
        <taxon>Pseudomonadati</taxon>
        <taxon>Pseudomonadota</taxon>
        <taxon>Gammaproteobacteria</taxon>
        <taxon>Vibrionales</taxon>
        <taxon>Vibrionaceae</taxon>
        <taxon>Vibrio</taxon>
    </lineage>
</organism>
<evidence type="ECO:0000256" key="1">
    <source>
        <dbReference type="SAM" id="MobiDB-lite"/>
    </source>
</evidence>
<dbReference type="Proteomes" id="UP000535589">
    <property type="component" value="Unassembled WGS sequence"/>
</dbReference>
<gene>
    <name evidence="2" type="ORF">HGP28_17985</name>
</gene>
<evidence type="ECO:0000313" key="3">
    <source>
        <dbReference type="Proteomes" id="UP000535589"/>
    </source>
</evidence>
<keyword evidence="3" id="KW-1185">Reference proteome</keyword>
<dbReference type="RefSeq" id="WP_168837836.1">
    <property type="nucleotide sequence ID" value="NZ_JABAIK010000028.1"/>
</dbReference>
<evidence type="ECO:0000313" key="2">
    <source>
        <dbReference type="EMBL" id="NLS14752.1"/>
    </source>
</evidence>